<dbReference type="SUPFAM" id="SSF63829">
    <property type="entry name" value="Calcium-dependent phosphotriesterase"/>
    <property type="match status" value="1"/>
</dbReference>
<organism evidence="6 7">
    <name type="scientific">Callorhinchus milii</name>
    <name type="common">Ghost shark</name>
    <dbReference type="NCBI Taxonomy" id="7868"/>
    <lineage>
        <taxon>Eukaryota</taxon>
        <taxon>Metazoa</taxon>
        <taxon>Chordata</taxon>
        <taxon>Craniata</taxon>
        <taxon>Vertebrata</taxon>
        <taxon>Chondrichthyes</taxon>
        <taxon>Holocephali</taxon>
        <taxon>Chimaeriformes</taxon>
        <taxon>Callorhinchidae</taxon>
        <taxon>Callorhinchus</taxon>
    </lineage>
</organism>
<name>A0A4W3I4S1_CALMI</name>
<gene>
    <name evidence="6" type="primary">zgc:194209</name>
</gene>
<evidence type="ECO:0000256" key="4">
    <source>
        <dbReference type="SAM" id="SignalP"/>
    </source>
</evidence>
<evidence type="ECO:0000256" key="2">
    <source>
        <dbReference type="ARBA" id="ARBA00022729"/>
    </source>
</evidence>
<dbReference type="Ensembl" id="ENSCMIT00000024174.1">
    <property type="protein sequence ID" value="ENSCMIP00000023772.1"/>
    <property type="gene ID" value="ENSCMIG00000010581.1"/>
</dbReference>
<evidence type="ECO:0000256" key="3">
    <source>
        <dbReference type="ARBA" id="ARBA00023180"/>
    </source>
</evidence>
<dbReference type="PANTHER" id="PTHR10426">
    <property type="entry name" value="STRICTOSIDINE SYNTHASE-RELATED"/>
    <property type="match status" value="1"/>
</dbReference>
<dbReference type="Pfam" id="PF20067">
    <property type="entry name" value="SSL_N"/>
    <property type="match status" value="1"/>
</dbReference>
<comment type="similarity">
    <text evidence="1">Belongs to the strictosidine synthase family.</text>
</comment>
<accession>A0A4W3I4S1</accession>
<keyword evidence="2 4" id="KW-0732">Signal</keyword>
<reference evidence="7" key="3">
    <citation type="journal article" date="2014" name="Nature">
        <title>Elephant shark genome provides unique insights into gnathostome evolution.</title>
        <authorList>
            <consortium name="International Elephant Shark Genome Sequencing Consortium"/>
            <person name="Venkatesh B."/>
            <person name="Lee A.P."/>
            <person name="Ravi V."/>
            <person name="Maurya A.K."/>
            <person name="Lian M.M."/>
            <person name="Swann J.B."/>
            <person name="Ohta Y."/>
            <person name="Flajnik M.F."/>
            <person name="Sutoh Y."/>
            <person name="Kasahara M."/>
            <person name="Hoon S."/>
            <person name="Gangu V."/>
            <person name="Roy S.W."/>
            <person name="Irimia M."/>
            <person name="Korzh V."/>
            <person name="Kondrychyn I."/>
            <person name="Lim Z.W."/>
            <person name="Tay B.H."/>
            <person name="Tohari S."/>
            <person name="Kong K.W."/>
            <person name="Ho S."/>
            <person name="Lorente-Galdos B."/>
            <person name="Quilez J."/>
            <person name="Marques-Bonet T."/>
            <person name="Raney B.J."/>
            <person name="Ingham P.W."/>
            <person name="Tay A."/>
            <person name="Hillier L.W."/>
            <person name="Minx P."/>
            <person name="Boehm T."/>
            <person name="Wilson R.K."/>
            <person name="Brenner S."/>
            <person name="Warren W.C."/>
        </authorList>
    </citation>
    <scope>NUCLEOTIDE SEQUENCE [LARGE SCALE GENOMIC DNA]</scope>
</reference>
<dbReference type="GeneTree" id="ENSGT00440000039984"/>
<evidence type="ECO:0000256" key="1">
    <source>
        <dbReference type="ARBA" id="ARBA00009191"/>
    </source>
</evidence>
<protein>
    <submittedName>
        <fullName evidence="6">Zgc:194209</fullName>
    </submittedName>
</protein>
<dbReference type="Gene3D" id="2.120.10.30">
    <property type="entry name" value="TolB, C-terminal domain"/>
    <property type="match status" value="1"/>
</dbReference>
<reference evidence="6" key="4">
    <citation type="submission" date="2025-08" db="UniProtKB">
        <authorList>
            <consortium name="Ensembl"/>
        </authorList>
    </citation>
    <scope>IDENTIFICATION</scope>
</reference>
<reference evidence="7" key="2">
    <citation type="journal article" date="2007" name="PLoS Biol.">
        <title>Survey sequencing and comparative analysis of the elephant shark (Callorhinchus milii) genome.</title>
        <authorList>
            <person name="Venkatesh B."/>
            <person name="Kirkness E.F."/>
            <person name="Loh Y.H."/>
            <person name="Halpern A.L."/>
            <person name="Lee A.P."/>
            <person name="Johnson J."/>
            <person name="Dandona N."/>
            <person name="Viswanathan L.D."/>
            <person name="Tay A."/>
            <person name="Venter J.C."/>
            <person name="Strausberg R.L."/>
            <person name="Brenner S."/>
        </authorList>
    </citation>
    <scope>NUCLEOTIDE SEQUENCE [LARGE SCALE GENOMIC DNA]</scope>
</reference>
<sequence>AIIAVILGIYLLPSPIDPEPFIFEKPPPALIGPLQVNQRLHQAQRLFSGLLKGPESFAADSNGDVYTGTVDGKLWRIHDNQLTFVAQMGQDVSGCGSFESEALCGRPHGVRFDKDGYLIVADSYYGLYRVHPLTGEKSLLVSNSEGADGILFKFLNGLEIAKNGTIFFTDSSSKWGCRHHRYEVIEANHMGRLLAYDSSSQKVRMVLDGLYMANGLALSPDEDYILIAETSVCRIIRYWLKGPKTGTKEIFADNLPGYPDNIRQTKVGTYRVGLTTTRLSSYIRPFLDILGPYPMLKRIVVTPLSFYTVFLHKYGLLLELNDRGQIVDSFHDPNGTVTWAISDAFENNGKLYLGSTDLPFLVVLELPD</sequence>
<dbReference type="GO" id="GO:0016787">
    <property type="term" value="F:hydrolase activity"/>
    <property type="evidence" value="ECO:0007669"/>
    <property type="project" value="TreeGrafter"/>
</dbReference>
<reference evidence="7" key="1">
    <citation type="journal article" date="2006" name="Science">
        <title>Ancient noncoding elements conserved in the human genome.</title>
        <authorList>
            <person name="Venkatesh B."/>
            <person name="Kirkness E.F."/>
            <person name="Loh Y.H."/>
            <person name="Halpern A.L."/>
            <person name="Lee A.P."/>
            <person name="Johnson J."/>
            <person name="Dandona N."/>
            <person name="Viswanathan L.D."/>
            <person name="Tay A."/>
            <person name="Venter J.C."/>
            <person name="Strausberg R.L."/>
            <person name="Brenner S."/>
        </authorList>
    </citation>
    <scope>NUCLEOTIDE SEQUENCE [LARGE SCALE GENOMIC DNA]</scope>
</reference>
<dbReference type="STRING" id="7868.ENSCMIP00000023772"/>
<feature type="chain" id="PRO_5021463428" evidence="4">
    <location>
        <begin position="19"/>
        <end position="368"/>
    </location>
</feature>
<keyword evidence="7" id="KW-1185">Reference proteome</keyword>
<proteinExistence type="inferred from homology"/>
<dbReference type="PANTHER" id="PTHR10426:SF20">
    <property type="entry name" value="ADIPOCYTE PLASMA MEMBRANE-ASSOCIATED PROTEIN"/>
    <property type="match status" value="1"/>
</dbReference>
<dbReference type="AlphaFoldDB" id="A0A4W3I4S1"/>
<reference evidence="6" key="5">
    <citation type="submission" date="2025-09" db="UniProtKB">
        <authorList>
            <consortium name="Ensembl"/>
        </authorList>
    </citation>
    <scope>IDENTIFICATION</scope>
</reference>
<feature type="domain" description="Strictosidine synthase conserved region" evidence="5">
    <location>
        <begin position="156"/>
        <end position="243"/>
    </location>
</feature>
<evidence type="ECO:0000313" key="6">
    <source>
        <dbReference type="Ensembl" id="ENSCMIP00000023772.1"/>
    </source>
</evidence>
<evidence type="ECO:0000259" key="5">
    <source>
        <dbReference type="Pfam" id="PF03088"/>
    </source>
</evidence>
<dbReference type="InterPro" id="IPR011042">
    <property type="entry name" value="6-blade_b-propeller_TolB-like"/>
</dbReference>
<dbReference type="GO" id="GO:0012505">
    <property type="term" value="C:endomembrane system"/>
    <property type="evidence" value="ECO:0007669"/>
    <property type="project" value="TreeGrafter"/>
</dbReference>
<dbReference type="InterPro" id="IPR018119">
    <property type="entry name" value="Strictosidine_synth_cons-reg"/>
</dbReference>
<feature type="signal peptide" evidence="4">
    <location>
        <begin position="1"/>
        <end position="18"/>
    </location>
</feature>
<dbReference type="OMA" id="TFITQMG"/>
<dbReference type="Pfam" id="PF03088">
    <property type="entry name" value="Str_synth"/>
    <property type="match status" value="1"/>
</dbReference>
<keyword evidence="3" id="KW-0325">Glycoprotein</keyword>
<dbReference type="FunFam" id="2.120.10.30:FF:000032">
    <property type="entry name" value="Protein STRICTOSIDINE SYNTHASE-LIKE 13"/>
    <property type="match status" value="1"/>
</dbReference>
<dbReference type="InParanoid" id="A0A4W3I4S1"/>
<dbReference type="Proteomes" id="UP000314986">
    <property type="component" value="Unassembled WGS sequence"/>
</dbReference>
<evidence type="ECO:0000313" key="7">
    <source>
        <dbReference type="Proteomes" id="UP000314986"/>
    </source>
</evidence>